<dbReference type="RefSeq" id="WP_154077177.1">
    <property type="nucleotide sequence ID" value="NZ_CP045929.1"/>
</dbReference>
<dbReference type="PANTHER" id="PTHR13847">
    <property type="entry name" value="SARCOSINE DEHYDROGENASE-RELATED"/>
    <property type="match status" value="1"/>
</dbReference>
<dbReference type="EMBL" id="CP045929">
    <property type="protein sequence ID" value="QGK70595.1"/>
    <property type="molecule type" value="Genomic_DNA"/>
</dbReference>
<dbReference type="SUPFAM" id="SSF54373">
    <property type="entry name" value="FAD-linked reductases, C-terminal domain"/>
    <property type="match status" value="1"/>
</dbReference>
<dbReference type="InterPro" id="IPR006076">
    <property type="entry name" value="FAD-dep_OxRdtase"/>
</dbReference>
<dbReference type="GO" id="GO:0016491">
    <property type="term" value="F:oxidoreductase activity"/>
    <property type="evidence" value="ECO:0007669"/>
    <property type="project" value="UniProtKB-KW"/>
</dbReference>
<evidence type="ECO:0000256" key="1">
    <source>
        <dbReference type="ARBA" id="ARBA00023002"/>
    </source>
</evidence>
<dbReference type="GO" id="GO:0005737">
    <property type="term" value="C:cytoplasm"/>
    <property type="evidence" value="ECO:0007669"/>
    <property type="project" value="TreeGrafter"/>
</dbReference>
<reference evidence="4" key="1">
    <citation type="submission" date="2019-11" db="EMBL/GenBank/DDBJ databases">
        <title>The complete genome sequence of Saccharopolyspora sp. E2A.</title>
        <authorList>
            <person name="Zhang G."/>
        </authorList>
    </citation>
    <scope>NUCLEOTIDE SEQUENCE [LARGE SCALE GENOMIC DNA]</scope>
    <source>
        <strain evidence="4">E2A</strain>
    </source>
</reference>
<evidence type="ECO:0000313" key="4">
    <source>
        <dbReference type="Proteomes" id="UP000371041"/>
    </source>
</evidence>
<accession>A0A5Q3QGD2</accession>
<dbReference type="KEGG" id="sace:GIY23_14690"/>
<dbReference type="Gene3D" id="3.50.50.60">
    <property type="entry name" value="FAD/NAD(P)-binding domain"/>
    <property type="match status" value="2"/>
</dbReference>
<dbReference type="SUPFAM" id="SSF51971">
    <property type="entry name" value="Nucleotide-binding domain"/>
    <property type="match status" value="1"/>
</dbReference>
<dbReference type="PANTHER" id="PTHR13847:SF289">
    <property type="entry name" value="GLYCINE OXIDASE"/>
    <property type="match status" value="1"/>
</dbReference>
<proteinExistence type="predicted"/>
<evidence type="ECO:0000313" key="3">
    <source>
        <dbReference type="EMBL" id="QGK70595.1"/>
    </source>
</evidence>
<evidence type="ECO:0000259" key="2">
    <source>
        <dbReference type="Pfam" id="PF01266"/>
    </source>
</evidence>
<feature type="domain" description="FAD dependent oxidoreductase" evidence="2">
    <location>
        <begin position="9"/>
        <end position="395"/>
    </location>
</feature>
<keyword evidence="1" id="KW-0560">Oxidoreductase</keyword>
<gene>
    <name evidence="3" type="ORF">GIY23_14690</name>
</gene>
<dbReference type="AlphaFoldDB" id="A0A5Q3QGD2"/>
<organism evidence="3 4">
    <name type="scientific">Allosaccharopolyspora coralli</name>
    <dbReference type="NCBI Taxonomy" id="2665642"/>
    <lineage>
        <taxon>Bacteria</taxon>
        <taxon>Bacillati</taxon>
        <taxon>Actinomycetota</taxon>
        <taxon>Actinomycetes</taxon>
        <taxon>Pseudonocardiales</taxon>
        <taxon>Pseudonocardiaceae</taxon>
        <taxon>Allosaccharopolyspora</taxon>
    </lineage>
</organism>
<protein>
    <submittedName>
        <fullName evidence="3">FAD-dependent oxidoreductase</fullName>
    </submittedName>
</protein>
<sequence length="413" mass="43784">MQDKGAPRKVVVVGAGVVGLSTAWFLQEHGVEVVVVDRDDVAAGASWGNAGYLSPAFTAPLPEPAVLRYGLRALLDRDAPLHVPATVDPGLWAFLVGFARRCTPGAWKRAMRAYAEINGESLDAFDVLTDGGVEARTNAAPITAAFDDAKSLAALRHEFESMARVGQEVTVREAAPSDAGVPQLSSRIESVLRIEGQRFVDPGAFVCALARSVRERDGEVRSGFEVTVVHQDAGVSVESADGDLVAADAVVLATGAWLPRLAKPLGVRTRVQAGRGYSFTVPTDEPVPGPVYLPAARVACTPYRGGLRVAGTMEFRSPDASLDEARVEAIVRSARPLLTGVAWEERKDDWVGSRPVSADGLPVIGATRAPGVFVAGGHGMWGLTLGPWTGRMLGDQIVTGSRPARLRPFDPLR</sequence>
<name>A0A5Q3QGD2_9PSEU</name>
<dbReference type="Proteomes" id="UP000371041">
    <property type="component" value="Chromosome"/>
</dbReference>
<dbReference type="InterPro" id="IPR036188">
    <property type="entry name" value="FAD/NAD-bd_sf"/>
</dbReference>
<keyword evidence="4" id="KW-1185">Reference proteome</keyword>
<dbReference type="Gene3D" id="3.30.9.10">
    <property type="entry name" value="D-Amino Acid Oxidase, subunit A, domain 2"/>
    <property type="match status" value="1"/>
</dbReference>
<dbReference type="Pfam" id="PF01266">
    <property type="entry name" value="DAO"/>
    <property type="match status" value="1"/>
</dbReference>